<dbReference type="CDD" id="cd05992">
    <property type="entry name" value="PB1"/>
    <property type="match status" value="1"/>
</dbReference>
<evidence type="ECO:0000313" key="2">
    <source>
        <dbReference type="Proteomes" id="UP001295684"/>
    </source>
</evidence>
<dbReference type="SUPFAM" id="SSF54277">
    <property type="entry name" value="CAD &amp; PB1 domains"/>
    <property type="match status" value="1"/>
</dbReference>
<comment type="caution">
    <text evidence="1">The sequence shown here is derived from an EMBL/GenBank/DDBJ whole genome shotgun (WGS) entry which is preliminary data.</text>
</comment>
<organism evidence="1 2">
    <name type="scientific">Euplotes crassus</name>
    <dbReference type="NCBI Taxonomy" id="5936"/>
    <lineage>
        <taxon>Eukaryota</taxon>
        <taxon>Sar</taxon>
        <taxon>Alveolata</taxon>
        <taxon>Ciliophora</taxon>
        <taxon>Intramacronucleata</taxon>
        <taxon>Spirotrichea</taxon>
        <taxon>Hypotrichia</taxon>
        <taxon>Euplotida</taxon>
        <taxon>Euplotidae</taxon>
        <taxon>Moneuplotes</taxon>
    </lineage>
</organism>
<name>A0AAD1U9M4_EUPCR</name>
<keyword evidence="2" id="KW-1185">Reference proteome</keyword>
<sequence>MYFDNSNRTFKSELFDKNPNAAKKNPFASAAISNGSSLFQAVPAQDSTNVFAEKHQKPCLKLKYNNRVKKIATIPRSFQKFNSIIQNKYEDFSYGKDSYKACYLDNEDDQVDISDDEDYEVFLQYLETVNQPSVKVFLNNNSEDRRFSKTIDDEATIHESILGDTMICSTLDRPNLAPQSNLGFLRLDELQKENEYLKSLLLQNETEKKSLEEGKSRIEPDTMKFCKNHNFKEAKLTQEEAQNAYQKYLLDQTEKAQRVHKRNTVFVKNKGLIDKKASIPQEIPKKGLKYLHSYSSEDEPLQKTLSDFDSDSDFDLEVDDDNSTKQFVNKKTIDLNDEEVPLKSYPVKGSYDPLKNPFVAKNYTKQDEAPKITRNPFITKKEKVESGSNRKVQKKIPIEQIICSECSRDLKSETRFVCSIRNGYTLCERCELKRKDGYVFLKIPKGVKLDQAEYDKFCQKMLGIYTPPVPKKEYPRAILNRNKSKGNVRLDPVLRNMALIMNKQDYERGVWCEKGDLVTLNFEIKNMSHLSWSNNIVLDCENDSDLLLERQKVNTQLRRGEEGNIEIKFLIPKNAGKRGVLKLKMYLGDMTARKVFGEPIIVKLLQFE</sequence>
<reference evidence="1" key="1">
    <citation type="submission" date="2023-07" db="EMBL/GenBank/DDBJ databases">
        <authorList>
            <consortium name="AG Swart"/>
            <person name="Singh M."/>
            <person name="Singh A."/>
            <person name="Seah K."/>
            <person name="Emmerich C."/>
        </authorList>
    </citation>
    <scope>NUCLEOTIDE SEQUENCE</scope>
    <source>
        <strain evidence="1">DP1</strain>
    </source>
</reference>
<dbReference type="Proteomes" id="UP001295684">
    <property type="component" value="Unassembled WGS sequence"/>
</dbReference>
<dbReference type="AlphaFoldDB" id="A0AAD1U9M4"/>
<evidence type="ECO:0000313" key="1">
    <source>
        <dbReference type="EMBL" id="CAI2362814.1"/>
    </source>
</evidence>
<gene>
    <name evidence="1" type="ORF">ECRASSUSDP1_LOCUS4142</name>
</gene>
<proteinExistence type="predicted"/>
<protein>
    <submittedName>
        <fullName evidence="1">Uncharacterized protein</fullName>
    </submittedName>
</protein>
<dbReference type="EMBL" id="CAMPGE010003971">
    <property type="protein sequence ID" value="CAI2362814.1"/>
    <property type="molecule type" value="Genomic_DNA"/>
</dbReference>
<dbReference type="SUPFAM" id="SSF57850">
    <property type="entry name" value="RING/U-box"/>
    <property type="match status" value="1"/>
</dbReference>
<accession>A0AAD1U9M4</accession>